<dbReference type="Pfam" id="PF13618">
    <property type="entry name" value="Gluconate_2-dh3"/>
    <property type="match status" value="1"/>
</dbReference>
<gene>
    <name evidence="3" type="ORF">CEP68_12835</name>
</gene>
<dbReference type="EMBL" id="CP022048">
    <property type="protein sequence ID" value="ASE40311.1"/>
    <property type="molecule type" value="Genomic_DNA"/>
</dbReference>
<keyword evidence="1 3" id="KW-0378">Hydrolase</keyword>
<feature type="domain" description="AB hydrolase-1" evidence="2">
    <location>
        <begin position="9"/>
        <end position="243"/>
    </location>
</feature>
<organism evidence="3 4">
    <name type="scientific">Brevundimonas vesicularis</name>
    <name type="common">Pseudomonas vesicularis</name>
    <dbReference type="NCBI Taxonomy" id="41276"/>
    <lineage>
        <taxon>Bacteria</taxon>
        <taxon>Pseudomonadati</taxon>
        <taxon>Pseudomonadota</taxon>
        <taxon>Alphaproteobacteria</taxon>
        <taxon>Caulobacterales</taxon>
        <taxon>Caulobacteraceae</taxon>
        <taxon>Brevundimonas</taxon>
    </lineage>
</organism>
<name>A0A1Z3UAQ3_BREVE</name>
<evidence type="ECO:0000256" key="1">
    <source>
        <dbReference type="ARBA" id="ARBA00022801"/>
    </source>
</evidence>
<dbReference type="InterPro" id="IPR029058">
    <property type="entry name" value="AB_hydrolase_fold"/>
</dbReference>
<accession>A0A1Z3UAQ3</accession>
<proteinExistence type="predicted"/>
<sequence>MLTDTRLTVVFLHSLGSSRHDWDAVIDRLADEVVTVAIDLPGFGDRAGEGYGDVQAVLEDLSRRLTDLHLPRWILVGHSMGGKFATLIAARARDGAAGLSGLLGVVLVAGSPPSSEPMDESRRADMLTWFDDPTRIEDRGRQFIDANTAAGLPQAAFDRALADFTRSSPEAWRGWLAEGSREDWSDQAGVLPFPALIIAGAEDGDLGEAAQRRVNAPHYRAADVVVVSDAAHLIPQEQPDRLAGLVLEFVGKLGSSALPPPFVDLMASDRVSDRTRRAMLDRHFGPAPADGGVLNPTQRAVLSAMIARILPDGGDPDDLTRRLDVALARGQGDGWRFADLPSDAEAWRRGLDEIAATAPEFATLAPDRQDDILRTISQGEWPEPGRLSADAMKLWFEDVVSEAARLWMSLPSTWAQIGYDGFATGGKGRFQGYDQTAADHTEPWRLPREGVG</sequence>
<dbReference type="SUPFAM" id="SSF53474">
    <property type="entry name" value="alpha/beta-Hydrolases"/>
    <property type="match status" value="1"/>
</dbReference>
<dbReference type="Gene3D" id="3.40.50.1820">
    <property type="entry name" value="alpha/beta hydrolase"/>
    <property type="match status" value="1"/>
</dbReference>
<dbReference type="InterPro" id="IPR000073">
    <property type="entry name" value="AB_hydrolase_1"/>
</dbReference>
<evidence type="ECO:0000313" key="3">
    <source>
        <dbReference type="EMBL" id="ASE40311.1"/>
    </source>
</evidence>
<dbReference type="PANTHER" id="PTHR43798">
    <property type="entry name" value="MONOACYLGLYCEROL LIPASE"/>
    <property type="match status" value="1"/>
</dbReference>
<evidence type="ECO:0000313" key="4">
    <source>
        <dbReference type="Proteomes" id="UP000197050"/>
    </source>
</evidence>
<dbReference type="Proteomes" id="UP000197050">
    <property type="component" value="Chromosome"/>
</dbReference>
<dbReference type="GO" id="GO:0016787">
    <property type="term" value="F:hydrolase activity"/>
    <property type="evidence" value="ECO:0007669"/>
    <property type="project" value="UniProtKB-KW"/>
</dbReference>
<dbReference type="RefSeq" id="WP_088582725.1">
    <property type="nucleotide sequence ID" value="NZ_CP022048.2"/>
</dbReference>
<protein>
    <submittedName>
        <fullName evidence="3">Alpha/beta hydrolase</fullName>
    </submittedName>
</protein>
<evidence type="ECO:0000259" key="2">
    <source>
        <dbReference type="Pfam" id="PF12697"/>
    </source>
</evidence>
<dbReference type="PANTHER" id="PTHR43798:SF31">
    <property type="entry name" value="AB HYDROLASE SUPERFAMILY PROTEIN YCLE"/>
    <property type="match status" value="1"/>
</dbReference>
<dbReference type="GeneID" id="34014035"/>
<dbReference type="GO" id="GO:0016020">
    <property type="term" value="C:membrane"/>
    <property type="evidence" value="ECO:0007669"/>
    <property type="project" value="TreeGrafter"/>
</dbReference>
<reference evidence="4" key="1">
    <citation type="submission" date="2017-06" db="EMBL/GenBank/DDBJ databases">
        <title>FDA dAtabase for Regulatory Grade micrObial Sequences (FDA-ARGOS): Supporting development and validation of Infectious Disease Dx tests.</title>
        <authorList>
            <person name="Minogue T."/>
            <person name="Wolcott M."/>
            <person name="Wasieloski L."/>
            <person name="Aguilar W."/>
            <person name="Moore D."/>
            <person name="Tallon L."/>
            <person name="Sadzewicz L."/>
            <person name="Sengamalay N."/>
            <person name="Ott S."/>
            <person name="Godinez A."/>
            <person name="Nagaraj S."/>
            <person name="Nadendla S."/>
            <person name="Geyer C."/>
            <person name="Sichtig H."/>
        </authorList>
    </citation>
    <scope>NUCLEOTIDE SEQUENCE [LARGE SCALE GENOMIC DNA]</scope>
    <source>
        <strain evidence="4">FDAARGOS_289</strain>
    </source>
</reference>
<dbReference type="InterPro" id="IPR050266">
    <property type="entry name" value="AB_hydrolase_sf"/>
</dbReference>
<dbReference type="AlphaFoldDB" id="A0A1Z3UAQ3"/>
<dbReference type="KEGG" id="bvc:CEP68_12835"/>
<dbReference type="Pfam" id="PF12697">
    <property type="entry name" value="Abhydrolase_6"/>
    <property type="match status" value="1"/>
</dbReference>
<dbReference type="InterPro" id="IPR027056">
    <property type="entry name" value="Gluconate_2DH_su3"/>
</dbReference>